<dbReference type="InterPro" id="IPR035919">
    <property type="entry name" value="EAL_sf"/>
</dbReference>
<dbReference type="PROSITE" id="PS50883">
    <property type="entry name" value="EAL"/>
    <property type="match status" value="1"/>
</dbReference>
<dbReference type="CDD" id="cd00130">
    <property type="entry name" value="PAS"/>
    <property type="match status" value="3"/>
</dbReference>
<gene>
    <name evidence="7" type="ORF">N789_03870</name>
</gene>
<dbReference type="SMART" id="SM00091">
    <property type="entry name" value="PAS"/>
    <property type="match status" value="4"/>
</dbReference>
<evidence type="ECO:0000313" key="8">
    <source>
        <dbReference type="Proteomes" id="UP000029385"/>
    </source>
</evidence>
<dbReference type="Pfam" id="PF00563">
    <property type="entry name" value="EAL"/>
    <property type="match status" value="1"/>
</dbReference>
<keyword evidence="2" id="KW-0973">c-di-GMP</keyword>
<dbReference type="SMART" id="SM00065">
    <property type="entry name" value="GAF"/>
    <property type="match status" value="1"/>
</dbReference>
<dbReference type="InterPro" id="IPR013656">
    <property type="entry name" value="PAS_4"/>
</dbReference>
<dbReference type="SUPFAM" id="SSF141868">
    <property type="entry name" value="EAL domain-like"/>
    <property type="match status" value="1"/>
</dbReference>
<dbReference type="InterPro" id="IPR003018">
    <property type="entry name" value="GAF"/>
</dbReference>
<accession>A0A091APX5</accession>
<dbReference type="NCBIfam" id="TIGR00229">
    <property type="entry name" value="sensory_box"/>
    <property type="match status" value="3"/>
</dbReference>
<dbReference type="PANTHER" id="PTHR44757">
    <property type="entry name" value="DIGUANYLATE CYCLASE DGCP"/>
    <property type="match status" value="1"/>
</dbReference>
<name>A0A091APX5_9GAMM</name>
<dbReference type="InterPro" id="IPR001633">
    <property type="entry name" value="EAL_dom"/>
</dbReference>
<dbReference type="InterPro" id="IPR052155">
    <property type="entry name" value="Biofilm_reg_signaling"/>
</dbReference>
<dbReference type="SMART" id="SM00267">
    <property type="entry name" value="GGDEF"/>
    <property type="match status" value="1"/>
</dbReference>
<dbReference type="PATRIC" id="fig|1121015.4.peg.2454"/>
<dbReference type="InterPro" id="IPR001610">
    <property type="entry name" value="PAC"/>
</dbReference>
<dbReference type="GO" id="GO:0071111">
    <property type="term" value="F:cyclic-guanylate-specific phosphodiesterase activity"/>
    <property type="evidence" value="ECO:0007669"/>
    <property type="project" value="UniProtKB-EC"/>
</dbReference>
<feature type="domain" description="PAC" evidence="4">
    <location>
        <begin position="479"/>
        <end position="529"/>
    </location>
</feature>
<dbReference type="SUPFAM" id="SSF55781">
    <property type="entry name" value="GAF domain-like"/>
    <property type="match status" value="1"/>
</dbReference>
<dbReference type="InterPro" id="IPR043128">
    <property type="entry name" value="Rev_trsase/Diguanyl_cyclase"/>
</dbReference>
<dbReference type="InterPro" id="IPR000160">
    <property type="entry name" value="GGDEF_dom"/>
</dbReference>
<dbReference type="PANTHER" id="PTHR44757:SF2">
    <property type="entry name" value="BIOFILM ARCHITECTURE MAINTENANCE PROTEIN MBAA"/>
    <property type="match status" value="1"/>
</dbReference>
<dbReference type="PROSITE" id="PS50887">
    <property type="entry name" value="GGDEF"/>
    <property type="match status" value="1"/>
</dbReference>
<dbReference type="EMBL" id="AVCI01000045">
    <property type="protein sequence ID" value="KFN41029.1"/>
    <property type="molecule type" value="Genomic_DNA"/>
</dbReference>
<feature type="domain" description="PAS" evidence="3">
    <location>
        <begin position="401"/>
        <end position="454"/>
    </location>
</feature>
<evidence type="ECO:0000256" key="2">
    <source>
        <dbReference type="ARBA" id="ARBA00022636"/>
    </source>
</evidence>
<dbReference type="SMART" id="SM00086">
    <property type="entry name" value="PAC"/>
    <property type="match status" value="4"/>
</dbReference>
<dbReference type="EC" id="3.1.4.52" evidence="1"/>
<feature type="domain" description="PAC" evidence="4">
    <location>
        <begin position="210"/>
        <end position="266"/>
    </location>
</feature>
<dbReference type="InterPro" id="IPR029787">
    <property type="entry name" value="Nucleotide_cyclase"/>
</dbReference>
<evidence type="ECO:0000259" key="3">
    <source>
        <dbReference type="PROSITE" id="PS50112"/>
    </source>
</evidence>
<reference evidence="7 8" key="1">
    <citation type="submission" date="2013-09" db="EMBL/GenBank/DDBJ databases">
        <title>Genome sequencing of Arenimonas oryziterrae.</title>
        <authorList>
            <person name="Chen F."/>
            <person name="Wang G."/>
        </authorList>
    </citation>
    <scope>NUCLEOTIDE SEQUENCE [LARGE SCALE GENOMIC DNA]</scope>
    <source>
        <strain evidence="7 8">YC6267</strain>
    </source>
</reference>
<dbReference type="AlphaFoldDB" id="A0A091APX5"/>
<dbReference type="InterPro" id="IPR035965">
    <property type="entry name" value="PAS-like_dom_sf"/>
</dbReference>
<dbReference type="eggNOG" id="COG5001">
    <property type="taxonomic scope" value="Bacteria"/>
</dbReference>
<evidence type="ECO:0000259" key="5">
    <source>
        <dbReference type="PROSITE" id="PS50883"/>
    </source>
</evidence>
<dbReference type="Gene3D" id="3.20.20.450">
    <property type="entry name" value="EAL domain"/>
    <property type="match status" value="1"/>
</dbReference>
<dbReference type="Pfam" id="PF00990">
    <property type="entry name" value="GGDEF"/>
    <property type="match status" value="1"/>
</dbReference>
<dbReference type="Pfam" id="PF08448">
    <property type="entry name" value="PAS_4"/>
    <property type="match status" value="2"/>
</dbReference>
<keyword evidence="8" id="KW-1185">Reference proteome</keyword>
<dbReference type="SMART" id="SM00052">
    <property type="entry name" value="EAL"/>
    <property type="match status" value="1"/>
</dbReference>
<organism evidence="7 8">
    <name type="scientific">Arenimonas oryziterrae DSM 21050 = YC6267</name>
    <dbReference type="NCBI Taxonomy" id="1121015"/>
    <lineage>
        <taxon>Bacteria</taxon>
        <taxon>Pseudomonadati</taxon>
        <taxon>Pseudomonadota</taxon>
        <taxon>Gammaproteobacteria</taxon>
        <taxon>Lysobacterales</taxon>
        <taxon>Lysobacteraceae</taxon>
        <taxon>Arenimonas</taxon>
    </lineage>
</organism>
<dbReference type="InterPro" id="IPR000014">
    <property type="entry name" value="PAS"/>
</dbReference>
<dbReference type="Gene3D" id="3.30.450.40">
    <property type="match status" value="1"/>
</dbReference>
<dbReference type="Gene3D" id="3.30.70.270">
    <property type="match status" value="1"/>
</dbReference>
<protein>
    <recommendedName>
        <fullName evidence="1">cyclic-guanylate-specific phosphodiesterase</fullName>
        <ecNumber evidence="1">3.1.4.52</ecNumber>
    </recommendedName>
</protein>
<dbReference type="FunFam" id="3.20.20.450:FF:000001">
    <property type="entry name" value="Cyclic di-GMP phosphodiesterase yahA"/>
    <property type="match status" value="1"/>
</dbReference>
<dbReference type="PROSITE" id="PS50112">
    <property type="entry name" value="PAS"/>
    <property type="match status" value="2"/>
</dbReference>
<dbReference type="InterPro" id="IPR000700">
    <property type="entry name" value="PAS-assoc_C"/>
</dbReference>
<feature type="domain" description="PAC" evidence="4">
    <location>
        <begin position="341"/>
        <end position="393"/>
    </location>
</feature>
<evidence type="ECO:0000259" key="4">
    <source>
        <dbReference type="PROSITE" id="PS50113"/>
    </source>
</evidence>
<dbReference type="InterPro" id="IPR029016">
    <property type="entry name" value="GAF-like_dom_sf"/>
</dbReference>
<evidence type="ECO:0000313" key="7">
    <source>
        <dbReference type="EMBL" id="KFN41029.1"/>
    </source>
</evidence>
<dbReference type="CDD" id="cd01949">
    <property type="entry name" value="GGDEF"/>
    <property type="match status" value="1"/>
</dbReference>
<sequence>MRPLRHAEIGSQAILDALTAHIALLDAEGVITSVNQAWRDFGDANRRHSPGHEVGTNYLDICDEAEGDDALLARHAAAGIRAVLSGEAPHYSLEYPCHSPAMQRWFVLTVTPIGPEQPAGVVVMHVDISERMRIAEVLSRQQTELRVLFDLMPAMVWFKDTQNTILRINQFAAAAAGRAVCEIEGRSAAEIYPNESDAFYADDLEVIASGRPKLGIVQTLTGEDGREHVLQLDKVPYFDDQRQVIGIAVLARDITEQRRAMQLLRESERRFSDMLGNMHLASVTLDREARITYCNPYLLRLTGWTLAEVLGRDWFETFMPAELGDRKPTFAALLENAPEAWHVENEMYTRTRERRLLRWNNCVLRSETGEVVGVSSIGEDITEQRQAEAAVAQAAERLRQSEGLKAAILQSSLDCIIAIDHEGHIVEFNSAAETTFGYTRAQALGQPMDELIVPLRFRDAHRRGMAHYLATGEGPVLGKRIELDAMRADGSEFPMELTIAPIGETATPMFTGFIRDITQRREAERRLQRLNRVYAVLSGINALTVRVHERSELFRDACRIAVELGQYSVAWIGLVDGRQRQVIPAASAGTSASFLADNYDSFPLREDATGANTAVAQAVRQRRTIVSNELRNDSRVMLAHEPFAAGAHSRIVLPLLVNGEAVGVLVLYAAGAGFFDSEELALLTGLADDIAFAIGHIERGERLAYLARYDELTGLGNQASFLERLQQKIHATGDSEVKTAVFVVDIERFKEINDALGRKTGDEVLRQLAARFGRLDGEGIHRFARISGDRFAIYAPGMGNVEQVGRYVEERMAKVFSPSFHVGGNELHVSIKLGIAIYPDDGSDADEVLRHAEAALKKAKATGNRYLFFAHKMTERVAERLSLEGRLRQALERNEFVLYYQPKINLVNGALTGGEALIRWNDPQTGLVPPGLFIPVLEETGLIFDVGRWAMHKAIEDYLRWLNAGLASVRIAVNVSPLQLRSRSFVEEVRQALSVDPRAAAGLELEITESLVMEDVAHNIAILQAVRDMGVTIAVDDFGTGFSSLSYLSKLPMDTLKIDRMFVNDMTATPQGEALVSTIVNMAHSFQHKVVAEGVETEAQRQILRRLGCDEMQGFLVSRPLPGDTFASSFLLAPSGH</sequence>
<feature type="domain" description="EAL" evidence="5">
    <location>
        <begin position="880"/>
        <end position="1134"/>
    </location>
</feature>
<dbReference type="CDD" id="cd01948">
    <property type="entry name" value="EAL"/>
    <property type="match status" value="1"/>
</dbReference>
<dbReference type="Proteomes" id="UP000029385">
    <property type="component" value="Unassembled WGS sequence"/>
</dbReference>
<dbReference type="SUPFAM" id="SSF55785">
    <property type="entry name" value="PYP-like sensor domain (PAS domain)"/>
    <property type="match status" value="4"/>
</dbReference>
<dbReference type="Gene3D" id="3.30.450.20">
    <property type="entry name" value="PAS domain"/>
    <property type="match status" value="4"/>
</dbReference>
<feature type="domain" description="PAS" evidence="3">
    <location>
        <begin position="267"/>
        <end position="337"/>
    </location>
</feature>
<comment type="caution">
    <text evidence="7">The sequence shown here is derived from an EMBL/GenBank/DDBJ whole genome shotgun (WGS) entry which is preliminary data.</text>
</comment>
<dbReference type="STRING" id="1121015.GCA_000420545_00048"/>
<feature type="domain" description="GGDEF" evidence="6">
    <location>
        <begin position="737"/>
        <end position="872"/>
    </location>
</feature>
<evidence type="ECO:0000256" key="1">
    <source>
        <dbReference type="ARBA" id="ARBA00012282"/>
    </source>
</evidence>
<dbReference type="Pfam" id="PF13185">
    <property type="entry name" value="GAF_2"/>
    <property type="match status" value="1"/>
</dbReference>
<proteinExistence type="predicted"/>
<dbReference type="SUPFAM" id="SSF55073">
    <property type="entry name" value="Nucleotide cyclase"/>
    <property type="match status" value="1"/>
</dbReference>
<dbReference type="Pfam" id="PF13426">
    <property type="entry name" value="PAS_9"/>
    <property type="match status" value="2"/>
</dbReference>
<dbReference type="PROSITE" id="PS50113">
    <property type="entry name" value="PAC"/>
    <property type="match status" value="3"/>
</dbReference>
<dbReference type="NCBIfam" id="TIGR00254">
    <property type="entry name" value="GGDEF"/>
    <property type="match status" value="1"/>
</dbReference>
<evidence type="ECO:0000259" key="6">
    <source>
        <dbReference type="PROSITE" id="PS50887"/>
    </source>
</evidence>